<comment type="caution">
    <text evidence="1">The sequence shown here is derived from an EMBL/GenBank/DDBJ whole genome shotgun (WGS) entry which is preliminary data.</text>
</comment>
<evidence type="ECO:0000313" key="2">
    <source>
        <dbReference type="Proteomes" id="UP001251870"/>
    </source>
</evidence>
<reference evidence="1 2" key="1">
    <citation type="submission" date="2023-09" db="EMBL/GenBank/DDBJ databases">
        <title>Description of three actinobacteria isolated from air of manufacturing shop in a pharmaceutical factory.</title>
        <authorList>
            <person name="Zhang D.-F."/>
        </authorList>
    </citation>
    <scope>NUCLEOTIDE SEQUENCE [LARGE SCALE GENOMIC DNA]</scope>
    <source>
        <strain evidence="1 2">LY-0111</strain>
    </source>
</reference>
<sequence length="159" mass="16763">MIHRLTRSPRAAGTVTGILVGASSVIPVRRWPRPLHRGVLWGFPLAVAGTSAAALRHVSSADGHSGDHAPAEGSAATVLSPQARVAIGLGPAVLIHLATRVSYWVDDAVEVGLRRLRVPAPRLVYAAGAGLITGLQVAYDMRQRERSGACEPSAENIWD</sequence>
<gene>
    <name evidence="1" type="ORF">RIL96_01885</name>
</gene>
<proteinExistence type="predicted"/>
<organism evidence="1 2">
    <name type="scientific">Nesterenkonia aerolata</name>
    <dbReference type="NCBI Taxonomy" id="3074079"/>
    <lineage>
        <taxon>Bacteria</taxon>
        <taxon>Bacillati</taxon>
        <taxon>Actinomycetota</taxon>
        <taxon>Actinomycetes</taxon>
        <taxon>Micrococcales</taxon>
        <taxon>Micrococcaceae</taxon>
        <taxon>Nesterenkonia</taxon>
    </lineage>
</organism>
<protein>
    <submittedName>
        <fullName evidence="1">Uncharacterized protein</fullName>
    </submittedName>
</protein>
<dbReference type="EMBL" id="JAVKGR010000001">
    <property type="protein sequence ID" value="MDR8018319.1"/>
    <property type="molecule type" value="Genomic_DNA"/>
</dbReference>
<dbReference type="Proteomes" id="UP001251870">
    <property type="component" value="Unassembled WGS sequence"/>
</dbReference>
<evidence type="ECO:0000313" key="1">
    <source>
        <dbReference type="EMBL" id="MDR8018319.1"/>
    </source>
</evidence>
<dbReference type="RefSeq" id="WP_310547296.1">
    <property type="nucleotide sequence ID" value="NZ_JAVKGR010000001.1"/>
</dbReference>
<name>A0ABU2DP87_9MICC</name>
<keyword evidence="2" id="KW-1185">Reference proteome</keyword>
<accession>A0ABU2DP87</accession>